<gene>
    <name evidence="5" type="ORF">Pen02_62310</name>
</gene>
<evidence type="ECO:0000256" key="1">
    <source>
        <dbReference type="ARBA" id="ARBA00009080"/>
    </source>
</evidence>
<dbReference type="RefSeq" id="WP_203869688.1">
    <property type="nucleotide sequence ID" value="NZ_BONW01000035.1"/>
</dbReference>
<keyword evidence="6" id="KW-1185">Reference proteome</keyword>
<evidence type="ECO:0000313" key="5">
    <source>
        <dbReference type="EMBL" id="GIG91295.1"/>
    </source>
</evidence>
<comment type="similarity">
    <text evidence="1">Belongs to the HIBADH-related family.</text>
</comment>
<dbReference type="Gene3D" id="1.10.1040.10">
    <property type="entry name" value="N-(1-d-carboxylethyl)-l-norvaline Dehydrogenase, domain 2"/>
    <property type="match status" value="1"/>
</dbReference>
<evidence type="ECO:0000259" key="4">
    <source>
        <dbReference type="Pfam" id="PF21761"/>
    </source>
</evidence>
<dbReference type="InterPro" id="IPR006115">
    <property type="entry name" value="6PGDH_NADP-bd"/>
</dbReference>
<organism evidence="5 6">
    <name type="scientific">Plantactinospora endophytica</name>
    <dbReference type="NCBI Taxonomy" id="673535"/>
    <lineage>
        <taxon>Bacteria</taxon>
        <taxon>Bacillati</taxon>
        <taxon>Actinomycetota</taxon>
        <taxon>Actinomycetes</taxon>
        <taxon>Micromonosporales</taxon>
        <taxon>Micromonosporaceae</taxon>
        <taxon>Plantactinospora</taxon>
    </lineage>
</organism>
<dbReference type="Gene3D" id="3.40.50.720">
    <property type="entry name" value="NAD(P)-binding Rossmann-like Domain"/>
    <property type="match status" value="1"/>
</dbReference>
<dbReference type="EMBL" id="BONW01000035">
    <property type="protein sequence ID" value="GIG91295.1"/>
    <property type="molecule type" value="Genomic_DNA"/>
</dbReference>
<protein>
    <submittedName>
        <fullName evidence="5">6-phosphogluconate dehydrogenase</fullName>
    </submittedName>
</protein>
<dbReference type="InterPro" id="IPR013328">
    <property type="entry name" value="6PGD_dom2"/>
</dbReference>
<evidence type="ECO:0000259" key="3">
    <source>
        <dbReference type="Pfam" id="PF03446"/>
    </source>
</evidence>
<dbReference type="PIRSF" id="PIRSF000103">
    <property type="entry name" value="HIBADH"/>
    <property type="match status" value="1"/>
</dbReference>
<evidence type="ECO:0000256" key="2">
    <source>
        <dbReference type="ARBA" id="ARBA00023002"/>
    </source>
</evidence>
<dbReference type="InterPro" id="IPR015815">
    <property type="entry name" value="HIBADH-related"/>
</dbReference>
<dbReference type="InterPro" id="IPR036291">
    <property type="entry name" value="NAD(P)-bd_dom_sf"/>
</dbReference>
<sequence>MDVSVSVLGTGALGTALARLLLDRGHRVTVWNRTPGKAQALGAAGAAVAGSPDAAVAAGDLVFLCLTDYPAVDQVLDAVTDALPGRVVVNLATGAPEPAQRTADRVGRAGADYLDGVLQGSPGQLGGAGITLLHSGSAAAFGTYRSTLEQLGTTHYLGPDPGQACRYDLALLGLWYEAQLAYLNAMVLVGATGPDELAAFAGLAGRQLGYVTGATGETAREVAERRYPRGPADLTEHAPVLDELLRQRGTAGLSTAHLRHLRDAVRRRIDQGHGAEGLTGVIEELGALPVTPRR</sequence>
<keyword evidence="2" id="KW-0560">Oxidoreductase</keyword>
<proteinExistence type="inferred from homology"/>
<accession>A0ABQ4E9E5</accession>
<dbReference type="PANTHER" id="PTHR43580">
    <property type="entry name" value="OXIDOREDUCTASE GLYR1-RELATED"/>
    <property type="match status" value="1"/>
</dbReference>
<dbReference type="Pfam" id="PF03446">
    <property type="entry name" value="NAD_binding_2"/>
    <property type="match status" value="1"/>
</dbReference>
<feature type="domain" description="6-phosphogluconate dehydrogenase NADP-binding" evidence="3">
    <location>
        <begin position="5"/>
        <end position="154"/>
    </location>
</feature>
<feature type="domain" description="NADPH-dependent reductive aminase-like C-terminal" evidence="4">
    <location>
        <begin position="160"/>
        <end position="285"/>
    </location>
</feature>
<dbReference type="InterPro" id="IPR048666">
    <property type="entry name" value="RedAm-like_C"/>
</dbReference>
<dbReference type="SUPFAM" id="SSF51735">
    <property type="entry name" value="NAD(P)-binding Rossmann-fold domains"/>
    <property type="match status" value="1"/>
</dbReference>
<reference evidence="5 6" key="1">
    <citation type="submission" date="2021-01" db="EMBL/GenBank/DDBJ databases">
        <title>Whole genome shotgun sequence of Plantactinospora endophytica NBRC 110450.</title>
        <authorList>
            <person name="Komaki H."/>
            <person name="Tamura T."/>
        </authorList>
    </citation>
    <scope>NUCLEOTIDE SEQUENCE [LARGE SCALE GENOMIC DNA]</scope>
    <source>
        <strain evidence="5 6">NBRC 110450</strain>
    </source>
</reference>
<evidence type="ECO:0000313" key="6">
    <source>
        <dbReference type="Proteomes" id="UP000646749"/>
    </source>
</evidence>
<dbReference type="Proteomes" id="UP000646749">
    <property type="component" value="Unassembled WGS sequence"/>
</dbReference>
<dbReference type="Pfam" id="PF21761">
    <property type="entry name" value="RedAm-like_C"/>
    <property type="match status" value="1"/>
</dbReference>
<comment type="caution">
    <text evidence="5">The sequence shown here is derived from an EMBL/GenBank/DDBJ whole genome shotgun (WGS) entry which is preliminary data.</text>
</comment>
<dbReference type="InterPro" id="IPR051265">
    <property type="entry name" value="HIBADH-related_NP60_sf"/>
</dbReference>
<dbReference type="PANTHER" id="PTHR43580:SF2">
    <property type="entry name" value="CYTOKINE-LIKE NUCLEAR FACTOR N-PAC"/>
    <property type="match status" value="1"/>
</dbReference>
<name>A0ABQ4E9E5_9ACTN</name>